<protein>
    <submittedName>
        <fullName evidence="2">Type VI secretion system protein ImpF</fullName>
    </submittedName>
</protein>
<sequence length="154" mass="16991">MRESGHITFTSSVWDRLMSPASDSAIATLSLQQYRRAITRDLENLLNTRSAVPDAALAGQPHCRRSIASFGLADFAELSLSSSADRKELCDRLEAAIARHEPRLKQVRAQLVHEPGVVNHVSFVITGRLTALASSTPLRFDVVLQPSTLHYSIR</sequence>
<proteinExistence type="predicted"/>
<reference evidence="2 3" key="1">
    <citation type="journal article" date="2015" name="Stand. Genomic Sci.">
        <title>Genomic Encyclopedia of Bacterial and Archaeal Type Strains, Phase III: the genomes of soil and plant-associated and newly described type strains.</title>
        <authorList>
            <person name="Whitman W.B."/>
            <person name="Woyke T."/>
            <person name="Klenk H.P."/>
            <person name="Zhou Y."/>
            <person name="Lilburn T.G."/>
            <person name="Beck B.J."/>
            <person name="De Vos P."/>
            <person name="Vandamme P."/>
            <person name="Eisen J.A."/>
            <person name="Garrity G."/>
            <person name="Hugenholtz P."/>
            <person name="Kyrpides N.C."/>
        </authorList>
    </citation>
    <scope>NUCLEOTIDE SEQUENCE [LARGE SCALE GENOMIC DNA]</scope>
    <source>
        <strain evidence="2 3">CGMCC 1.10822</strain>
    </source>
</reference>
<feature type="domain" description="IraD/Gp25-like" evidence="1">
    <location>
        <begin position="33"/>
        <end position="131"/>
    </location>
</feature>
<dbReference type="NCBIfam" id="TIGR03357">
    <property type="entry name" value="VI_zyme"/>
    <property type="match status" value="1"/>
</dbReference>
<dbReference type="InterPro" id="IPR017737">
    <property type="entry name" value="TssE1-like"/>
</dbReference>
<comment type="caution">
    <text evidence="2">The sequence shown here is derived from an EMBL/GenBank/DDBJ whole genome shotgun (WGS) entry which is preliminary data.</text>
</comment>
<gene>
    <name evidence="2" type="ORF">IP91_02883</name>
</gene>
<dbReference type="InterPro" id="IPR007048">
    <property type="entry name" value="IraD/Gp25-like"/>
</dbReference>
<organism evidence="2 3">
    <name type="scientific">Pseudoduganella lurida</name>
    <dbReference type="NCBI Taxonomy" id="1036180"/>
    <lineage>
        <taxon>Bacteria</taxon>
        <taxon>Pseudomonadati</taxon>
        <taxon>Pseudomonadota</taxon>
        <taxon>Betaproteobacteria</taxon>
        <taxon>Burkholderiales</taxon>
        <taxon>Oxalobacteraceae</taxon>
        <taxon>Telluria group</taxon>
        <taxon>Pseudoduganella</taxon>
    </lineage>
</organism>
<dbReference type="AlphaFoldDB" id="A0A562R996"/>
<dbReference type="SUPFAM" id="SSF160719">
    <property type="entry name" value="gpW/gp25-like"/>
    <property type="match status" value="1"/>
</dbReference>
<dbReference type="RefSeq" id="WP_145649752.1">
    <property type="nucleotide sequence ID" value="NZ_VLLB01000004.1"/>
</dbReference>
<dbReference type="PANTHER" id="PTHR38595">
    <property type="entry name" value="CYTOPLASMIC PROTEIN-RELATED"/>
    <property type="match status" value="1"/>
</dbReference>
<accession>A0A562R996</accession>
<dbReference type="InterPro" id="IPR053176">
    <property type="entry name" value="T6SS_TssE1-like"/>
</dbReference>
<name>A0A562R996_9BURK</name>
<dbReference type="Proteomes" id="UP000318431">
    <property type="component" value="Unassembled WGS sequence"/>
</dbReference>
<dbReference type="Gene3D" id="3.10.450.40">
    <property type="match status" value="1"/>
</dbReference>
<dbReference type="Pfam" id="PF04965">
    <property type="entry name" value="GPW_gp25"/>
    <property type="match status" value="1"/>
</dbReference>
<dbReference type="OrthoDB" id="119583at2"/>
<keyword evidence="3" id="KW-1185">Reference proteome</keyword>
<dbReference type="EMBL" id="VLLB01000004">
    <property type="protein sequence ID" value="TWI65473.1"/>
    <property type="molecule type" value="Genomic_DNA"/>
</dbReference>
<evidence type="ECO:0000313" key="3">
    <source>
        <dbReference type="Proteomes" id="UP000318431"/>
    </source>
</evidence>
<evidence type="ECO:0000313" key="2">
    <source>
        <dbReference type="EMBL" id="TWI65473.1"/>
    </source>
</evidence>
<dbReference type="PANTHER" id="PTHR38595:SF2">
    <property type="entry name" value="TYPE VI SECRETION SYSTEM BASEPLATE SUBUNIT TSSE"/>
    <property type="match status" value="1"/>
</dbReference>
<evidence type="ECO:0000259" key="1">
    <source>
        <dbReference type="Pfam" id="PF04965"/>
    </source>
</evidence>